<evidence type="ECO:0000313" key="1">
    <source>
        <dbReference type="EMBL" id="AXH48780.1"/>
    </source>
</evidence>
<gene>
    <name evidence="1" type="primary">3</name>
    <name evidence="1" type="ORF">SEA_STEAMY_3</name>
</gene>
<proteinExistence type="predicted"/>
<keyword evidence="2" id="KW-1185">Reference proteome</keyword>
<dbReference type="Proteomes" id="UP000259157">
    <property type="component" value="Segment"/>
</dbReference>
<accession>A0A345L0H8</accession>
<protein>
    <submittedName>
        <fullName evidence="1">Uncharacterized protein</fullName>
    </submittedName>
</protein>
<name>A0A345L0H8_9CAUD</name>
<reference evidence="2" key="1">
    <citation type="submission" date="2018-06" db="EMBL/GenBank/DDBJ databases">
        <authorList>
            <person name="Zhirakovskaya E."/>
        </authorList>
    </citation>
    <scope>NUCLEOTIDE SEQUENCE [LARGE SCALE GENOMIC DNA]</scope>
</reference>
<dbReference type="RefSeq" id="YP_010061792.1">
    <property type="nucleotide sequence ID" value="NC_054787.1"/>
</dbReference>
<evidence type="ECO:0000313" key="2">
    <source>
        <dbReference type="Proteomes" id="UP000259157"/>
    </source>
</evidence>
<organism evidence="1 2">
    <name type="scientific">Mycobacterium phage Steamy</name>
    <dbReference type="NCBI Taxonomy" id="2250309"/>
    <lineage>
        <taxon>Viruses</taxon>
        <taxon>Duplodnaviria</taxon>
        <taxon>Heunggongvirae</taxon>
        <taxon>Uroviricota</taxon>
        <taxon>Caudoviricetes</taxon>
        <taxon>Pharaohvirus</taxon>
        <taxon>Pharaohvirus steamy</taxon>
    </lineage>
</organism>
<dbReference type="EMBL" id="MH513984">
    <property type="protein sequence ID" value="AXH48780.1"/>
    <property type="molecule type" value="Genomic_DNA"/>
</dbReference>
<sequence>MQRPDGGIPPINLAGSPHAPYPTAILNLGRFRWLTPGGHVIETPESDMAWAQEQAEIAAEEGEDPQTLAGSIYGDGVSLTPRTLAFWEAAARKGGNELSDLLI</sequence>
<dbReference type="GeneID" id="64871417"/>
<dbReference type="KEGG" id="vg:64871417"/>